<dbReference type="PANTHER" id="PTHR37422">
    <property type="entry name" value="TEICHURONIC ACID BIOSYNTHESIS PROTEIN TUAE"/>
    <property type="match status" value="1"/>
</dbReference>
<dbReference type="STRING" id="479433.Caci_8491"/>
<keyword evidence="2 5" id="KW-0812">Transmembrane</keyword>
<comment type="subcellular location">
    <subcellularLocation>
        <location evidence="1">Membrane</location>
        <topology evidence="1">Multi-pass membrane protein</topology>
    </subcellularLocation>
</comment>
<dbReference type="Pfam" id="PF04932">
    <property type="entry name" value="Wzy_C"/>
    <property type="match status" value="1"/>
</dbReference>
<dbReference type="AlphaFoldDB" id="C7PYJ2"/>
<feature type="transmembrane region" description="Helical" evidence="5">
    <location>
        <begin position="295"/>
        <end position="321"/>
    </location>
</feature>
<dbReference type="PANTHER" id="PTHR37422:SF13">
    <property type="entry name" value="LIPOPOLYSACCHARIDE BIOSYNTHESIS PROTEIN PA4999-RELATED"/>
    <property type="match status" value="1"/>
</dbReference>
<protein>
    <submittedName>
        <fullName evidence="7">O-antigen polymerase</fullName>
    </submittedName>
</protein>
<organism evidence="7 8">
    <name type="scientific">Catenulispora acidiphila (strain DSM 44928 / JCM 14897 / NBRC 102108 / NRRL B-24433 / ID139908)</name>
    <dbReference type="NCBI Taxonomy" id="479433"/>
    <lineage>
        <taxon>Bacteria</taxon>
        <taxon>Bacillati</taxon>
        <taxon>Actinomycetota</taxon>
        <taxon>Actinomycetes</taxon>
        <taxon>Catenulisporales</taxon>
        <taxon>Catenulisporaceae</taxon>
        <taxon>Catenulispora</taxon>
    </lineage>
</organism>
<proteinExistence type="predicted"/>
<dbReference type="InterPro" id="IPR051533">
    <property type="entry name" value="WaaL-like"/>
</dbReference>
<dbReference type="EMBL" id="CP001700">
    <property type="protein sequence ID" value="ACU77314.1"/>
    <property type="molecule type" value="Genomic_DNA"/>
</dbReference>
<accession>C7PYJ2</accession>
<evidence type="ECO:0000256" key="1">
    <source>
        <dbReference type="ARBA" id="ARBA00004141"/>
    </source>
</evidence>
<feature type="transmembrane region" description="Helical" evidence="5">
    <location>
        <begin position="370"/>
        <end position="391"/>
    </location>
</feature>
<dbReference type="RefSeq" id="WP_015797039.1">
    <property type="nucleotide sequence ID" value="NC_013131.1"/>
</dbReference>
<evidence type="ECO:0000313" key="7">
    <source>
        <dbReference type="EMBL" id="ACU77314.1"/>
    </source>
</evidence>
<dbReference type="GO" id="GO:0016020">
    <property type="term" value="C:membrane"/>
    <property type="evidence" value="ECO:0007669"/>
    <property type="project" value="UniProtKB-SubCell"/>
</dbReference>
<dbReference type="InterPro" id="IPR007016">
    <property type="entry name" value="O-antigen_ligase-rel_domated"/>
</dbReference>
<feature type="transmembrane region" description="Helical" evidence="5">
    <location>
        <begin position="63"/>
        <end position="82"/>
    </location>
</feature>
<evidence type="ECO:0000256" key="3">
    <source>
        <dbReference type="ARBA" id="ARBA00022989"/>
    </source>
</evidence>
<dbReference type="eggNOG" id="COG3307">
    <property type="taxonomic scope" value="Bacteria"/>
</dbReference>
<feature type="transmembrane region" description="Helical" evidence="5">
    <location>
        <begin position="164"/>
        <end position="183"/>
    </location>
</feature>
<name>C7PYJ2_CATAD</name>
<dbReference type="InParanoid" id="C7PYJ2"/>
<evidence type="ECO:0000256" key="2">
    <source>
        <dbReference type="ARBA" id="ARBA00022692"/>
    </source>
</evidence>
<evidence type="ECO:0000259" key="6">
    <source>
        <dbReference type="Pfam" id="PF04932"/>
    </source>
</evidence>
<keyword evidence="4 5" id="KW-0472">Membrane</keyword>
<feature type="transmembrane region" description="Helical" evidence="5">
    <location>
        <begin position="412"/>
        <end position="430"/>
    </location>
</feature>
<feature type="transmembrane region" description="Helical" evidence="5">
    <location>
        <begin position="133"/>
        <end position="152"/>
    </location>
</feature>
<sequence>MSAPAPPRLRRSTAGHSNALAVTRHHDLVHPDAKPSRWDAASVLTVYATLVMLAPATQTVANLGALGAPATVFSVLAFMWFLAGRLTGRLSLDPGSSSVRKAMCVLATAFTLSYICLSGRSASPLETQAADRALILMLIWCGLVVVASAGITKRDRLETLLRRLVLLGTVVAVIGIFEFFSGWQLTEHVIIPGLATNVDPAATGARGGHLRAQATTTQPLEFGAVIAVHLPFALQQAGDAKRWGTGLRNKLRRYGPVTVMVISLPMTVSRTAIIGLVVVLAVLMPSWPKQRRRPAYLMTVVGAAAVRVLVPGLLGTILVLFSSASGNSDNSSQARTKDYAGVTPYIKQRLWFGRGPSTFIPSLYRYTDNYYLLALVEVGLVGLLAVLVIYFTGIRAGRLGRKLSVDEPYRDLGQCFAATFAVMLFISATFDTLSFPMLSGLLFLLFGCSGAYLGIARSEAAARAQAGAA</sequence>
<dbReference type="KEGG" id="cai:Caci_8491"/>
<evidence type="ECO:0000256" key="4">
    <source>
        <dbReference type="ARBA" id="ARBA00023136"/>
    </source>
</evidence>
<feature type="domain" description="O-antigen ligase-related" evidence="6">
    <location>
        <begin position="259"/>
        <end position="386"/>
    </location>
</feature>
<feature type="transmembrane region" description="Helical" evidence="5">
    <location>
        <begin position="436"/>
        <end position="455"/>
    </location>
</feature>
<evidence type="ECO:0000256" key="5">
    <source>
        <dbReference type="SAM" id="Phobius"/>
    </source>
</evidence>
<feature type="transmembrane region" description="Helical" evidence="5">
    <location>
        <begin position="257"/>
        <end position="283"/>
    </location>
</feature>
<dbReference type="Proteomes" id="UP000000851">
    <property type="component" value="Chromosome"/>
</dbReference>
<dbReference type="OrthoDB" id="5243524at2"/>
<evidence type="ECO:0000313" key="8">
    <source>
        <dbReference type="Proteomes" id="UP000000851"/>
    </source>
</evidence>
<gene>
    <name evidence="7" type="ordered locus">Caci_8491</name>
</gene>
<reference evidence="7 8" key="1">
    <citation type="journal article" date="2009" name="Stand. Genomic Sci.">
        <title>Complete genome sequence of Catenulispora acidiphila type strain (ID 139908).</title>
        <authorList>
            <person name="Copeland A."/>
            <person name="Lapidus A."/>
            <person name="Glavina Del Rio T."/>
            <person name="Nolan M."/>
            <person name="Lucas S."/>
            <person name="Chen F."/>
            <person name="Tice H."/>
            <person name="Cheng J.F."/>
            <person name="Bruce D."/>
            <person name="Goodwin L."/>
            <person name="Pitluck S."/>
            <person name="Mikhailova N."/>
            <person name="Pati A."/>
            <person name="Ivanova N."/>
            <person name="Mavromatis K."/>
            <person name="Chen A."/>
            <person name="Palaniappan K."/>
            <person name="Chain P."/>
            <person name="Land M."/>
            <person name="Hauser L."/>
            <person name="Chang Y.J."/>
            <person name="Jeffries C.D."/>
            <person name="Chertkov O."/>
            <person name="Brettin T."/>
            <person name="Detter J.C."/>
            <person name="Han C."/>
            <person name="Ali Z."/>
            <person name="Tindall B.J."/>
            <person name="Goker M."/>
            <person name="Bristow J."/>
            <person name="Eisen J.A."/>
            <person name="Markowitz V."/>
            <person name="Hugenholtz P."/>
            <person name="Kyrpides N.C."/>
            <person name="Klenk H.P."/>
        </authorList>
    </citation>
    <scope>NUCLEOTIDE SEQUENCE [LARGE SCALE GENOMIC DNA]</scope>
    <source>
        <strain evidence="8">DSM 44928 / JCM 14897 / NBRC 102108 / NRRL B-24433 / ID139908</strain>
    </source>
</reference>
<dbReference type="HOGENOM" id="CLU_045372_0_0_11"/>
<keyword evidence="3 5" id="KW-1133">Transmembrane helix</keyword>
<keyword evidence="8" id="KW-1185">Reference proteome</keyword>